<keyword evidence="1" id="KW-0812">Transmembrane</keyword>
<feature type="transmembrane region" description="Helical" evidence="1">
    <location>
        <begin position="29"/>
        <end position="48"/>
    </location>
</feature>
<dbReference type="Proteomes" id="UP000292223">
    <property type="component" value="Unassembled WGS sequence"/>
</dbReference>
<dbReference type="EMBL" id="CP119530">
    <property type="protein sequence ID" value="WER44391.1"/>
    <property type="molecule type" value="Genomic_DNA"/>
</dbReference>
<reference evidence="4 7" key="3">
    <citation type="submission" date="2023-03" db="EMBL/GenBank/DDBJ databases">
        <title>Complete genome sequence of an Enterococcus faecalis urinary isolate.</title>
        <authorList>
            <person name="Brauer A.L."/>
            <person name="Armbruster C.E."/>
        </authorList>
    </citation>
    <scope>NUCLEOTIDE SEQUENCE [LARGE SCALE GENOMIC DNA]</scope>
    <source>
        <strain evidence="4 7">3143</strain>
        <plasmid evidence="4 7">unnamed2</plasmid>
    </source>
</reference>
<dbReference type="Proteomes" id="UP001222182">
    <property type="component" value="Plasmid unnamed2"/>
</dbReference>
<dbReference type="RefSeq" id="WP_002358230.1">
    <property type="nucleotide sequence ID" value="NZ_CABGIS010000018.1"/>
</dbReference>
<dbReference type="EMBL" id="SEWT01000002">
    <property type="protein sequence ID" value="RYU34433.1"/>
    <property type="molecule type" value="Genomic_DNA"/>
</dbReference>
<reference evidence="2 5" key="1">
    <citation type="submission" date="2018-10" db="EMBL/GenBank/DDBJ databases">
        <title>Genotypes and phenotypes of Enterococci isolated from broiler chickens.</title>
        <authorList>
            <person name="Muhammad A.R."/>
            <person name="Diarra M.S."/>
        </authorList>
    </citation>
    <scope>NUCLEOTIDE SEQUENCE [LARGE SCALE GENOMIC DNA]</scope>
    <source>
        <strain evidence="2 5">LIT2 A36'</strain>
    </source>
</reference>
<keyword evidence="1" id="KW-1133">Transmembrane helix</keyword>
<evidence type="ECO:0000313" key="4">
    <source>
        <dbReference type="EMBL" id="WER44391.1"/>
    </source>
</evidence>
<dbReference type="EMBL" id="RKMZ01000013">
    <property type="protein sequence ID" value="ROX29580.1"/>
    <property type="molecule type" value="Genomic_DNA"/>
</dbReference>
<evidence type="ECO:0000256" key="1">
    <source>
        <dbReference type="SAM" id="Phobius"/>
    </source>
</evidence>
<evidence type="ECO:0000313" key="7">
    <source>
        <dbReference type="Proteomes" id="UP001222182"/>
    </source>
</evidence>
<dbReference type="AlphaFoldDB" id="A0A2S7M0A7"/>
<gene>
    <name evidence="2" type="ORF">EGW16_15580</name>
    <name evidence="3" type="ORF">EU507_02890</name>
    <name evidence="4" type="ORF">P0083_16370</name>
</gene>
<reference evidence="3 6" key="2">
    <citation type="submission" date="2019-02" db="EMBL/GenBank/DDBJ databases">
        <title>From farm to fork: dissemination of Tn554::fexA-optrA in linezolid-resistant Enterococcus faecalis clones from chicken feces and meat in Tunisia.</title>
        <authorList>
            <person name="Tedim A.P."/>
            <person name="Elghaieb H."/>
            <person name="Abbassi M.S."/>
            <person name="Novais C."/>
            <person name="Hassen A."/>
            <person name="Peixe L."/>
            <person name="Freitas A.R."/>
        </authorList>
    </citation>
    <scope>NUCLEOTIDE SEQUENCE [LARGE SCALE GENOMIC DNA]</scope>
    <source>
        <strain evidence="3 6">728T</strain>
    </source>
</reference>
<dbReference type="KEGG" id="ene:ENT_03930"/>
<evidence type="ECO:0000313" key="2">
    <source>
        <dbReference type="EMBL" id="ROX29580.1"/>
    </source>
</evidence>
<dbReference type="GeneID" id="60894980"/>
<keyword evidence="4" id="KW-0614">Plasmid</keyword>
<proteinExistence type="predicted"/>
<keyword evidence="1" id="KW-0472">Membrane</keyword>
<name>A0A2S7M0A7_ENTFL</name>
<protein>
    <submittedName>
        <fullName evidence="3">Uncharacterized protein</fullName>
    </submittedName>
</protein>
<feature type="transmembrane region" description="Helical" evidence="1">
    <location>
        <begin position="53"/>
        <end position="73"/>
    </location>
</feature>
<dbReference type="Proteomes" id="UP000281488">
    <property type="component" value="Unassembled WGS sequence"/>
</dbReference>
<organism evidence="3 6">
    <name type="scientific">Enterococcus faecalis</name>
    <name type="common">Streptococcus faecalis</name>
    <dbReference type="NCBI Taxonomy" id="1351"/>
    <lineage>
        <taxon>Bacteria</taxon>
        <taxon>Bacillati</taxon>
        <taxon>Bacillota</taxon>
        <taxon>Bacilli</taxon>
        <taxon>Lactobacillales</taxon>
        <taxon>Enterococcaceae</taxon>
        <taxon>Enterococcus</taxon>
    </lineage>
</organism>
<evidence type="ECO:0000313" key="6">
    <source>
        <dbReference type="Proteomes" id="UP000292223"/>
    </source>
</evidence>
<accession>A0A2S7M0A7</accession>
<geneLocation type="plasmid" evidence="4 7">
    <name>unnamed2</name>
</geneLocation>
<evidence type="ECO:0000313" key="5">
    <source>
        <dbReference type="Proteomes" id="UP000281488"/>
    </source>
</evidence>
<sequence length="87" mass="9750">MSMVFSLFFVSLLVCVSLPAEGDTIGSHIAYVICSGFSVLVCVSSLIVDKELLYLLPIVASAFCIYVEVPYVVDFFSKWTWRRKDDV</sequence>
<evidence type="ECO:0000313" key="3">
    <source>
        <dbReference type="EMBL" id="RYU34433.1"/>
    </source>
</evidence>